<proteinExistence type="predicted"/>
<dbReference type="AlphaFoldDB" id="A0AAN9ST71"/>
<accession>A0AAN9ST71</accession>
<name>A0AAN9ST71_PSOTE</name>
<evidence type="ECO:0000313" key="2">
    <source>
        <dbReference type="EMBL" id="KAK7405225.1"/>
    </source>
</evidence>
<evidence type="ECO:0000313" key="3">
    <source>
        <dbReference type="Proteomes" id="UP001386955"/>
    </source>
</evidence>
<feature type="region of interest" description="Disordered" evidence="1">
    <location>
        <begin position="13"/>
        <end position="52"/>
    </location>
</feature>
<dbReference type="Proteomes" id="UP001386955">
    <property type="component" value="Unassembled WGS sequence"/>
</dbReference>
<gene>
    <name evidence="2" type="ORF">VNO78_06424</name>
</gene>
<reference evidence="2 3" key="1">
    <citation type="submission" date="2024-01" db="EMBL/GenBank/DDBJ databases">
        <title>The genomes of 5 underutilized Papilionoideae crops provide insights into root nodulation and disease resistanc.</title>
        <authorList>
            <person name="Jiang F."/>
        </authorList>
    </citation>
    <scope>NUCLEOTIDE SEQUENCE [LARGE SCALE GENOMIC DNA]</scope>
    <source>
        <strain evidence="2">DUOXIRENSHENG_FW03</strain>
        <tissue evidence="2">Leaves</tissue>
    </source>
</reference>
<sequence>MYKLRVNLQRFQRDGVQIGEQGHEDETGVNSKASDQLKAREGTKDGEHNKMKNVWQIKQNGGKRKIGGAMRRWKTKVRVGHDRKDLVKEVERMGHTVNST</sequence>
<comment type="caution">
    <text evidence="2">The sequence shown here is derived from an EMBL/GenBank/DDBJ whole genome shotgun (WGS) entry which is preliminary data.</text>
</comment>
<evidence type="ECO:0000256" key="1">
    <source>
        <dbReference type="SAM" id="MobiDB-lite"/>
    </source>
</evidence>
<protein>
    <submittedName>
        <fullName evidence="2">Uncharacterized protein</fullName>
    </submittedName>
</protein>
<keyword evidence="3" id="KW-1185">Reference proteome</keyword>
<feature type="compositionally biased region" description="Basic and acidic residues" evidence="1">
    <location>
        <begin position="35"/>
        <end position="50"/>
    </location>
</feature>
<dbReference type="EMBL" id="JAYMYS010000002">
    <property type="protein sequence ID" value="KAK7405225.1"/>
    <property type="molecule type" value="Genomic_DNA"/>
</dbReference>
<organism evidence="2 3">
    <name type="scientific">Psophocarpus tetragonolobus</name>
    <name type="common">Winged bean</name>
    <name type="synonym">Dolichos tetragonolobus</name>
    <dbReference type="NCBI Taxonomy" id="3891"/>
    <lineage>
        <taxon>Eukaryota</taxon>
        <taxon>Viridiplantae</taxon>
        <taxon>Streptophyta</taxon>
        <taxon>Embryophyta</taxon>
        <taxon>Tracheophyta</taxon>
        <taxon>Spermatophyta</taxon>
        <taxon>Magnoliopsida</taxon>
        <taxon>eudicotyledons</taxon>
        <taxon>Gunneridae</taxon>
        <taxon>Pentapetalae</taxon>
        <taxon>rosids</taxon>
        <taxon>fabids</taxon>
        <taxon>Fabales</taxon>
        <taxon>Fabaceae</taxon>
        <taxon>Papilionoideae</taxon>
        <taxon>50 kb inversion clade</taxon>
        <taxon>NPAAA clade</taxon>
        <taxon>indigoferoid/millettioid clade</taxon>
        <taxon>Phaseoleae</taxon>
        <taxon>Psophocarpus</taxon>
    </lineage>
</organism>